<organism evidence="2 3">
    <name type="scientific">Usitatibacter palustris</name>
    <dbReference type="NCBI Taxonomy" id="2732487"/>
    <lineage>
        <taxon>Bacteria</taxon>
        <taxon>Pseudomonadati</taxon>
        <taxon>Pseudomonadota</taxon>
        <taxon>Betaproteobacteria</taxon>
        <taxon>Nitrosomonadales</taxon>
        <taxon>Usitatibacteraceae</taxon>
        <taxon>Usitatibacter</taxon>
    </lineage>
</organism>
<dbReference type="KEGG" id="upl:DSM104440_00981"/>
<sequence>MRKLPLAALAAAVALAGCAELLPKTSSEVDSPWGSYEEARAAIERIEPGQTTLADLREHGISLASNPNIEMLSYSDIVLRFPMNWGLALEAADPGLRDCLKAGKECTGVAIKVTKMRRERIGNFWLDALRFKRETEITGWSFNALLLVIDGRIVYTLYGGQPSVREHEIAKNPLGPLQNWGDQLKPPDISP</sequence>
<proteinExistence type="predicted"/>
<dbReference type="AlphaFoldDB" id="A0A6M4H5G3"/>
<evidence type="ECO:0008006" key="4">
    <source>
        <dbReference type="Google" id="ProtNLM"/>
    </source>
</evidence>
<reference evidence="2 3" key="1">
    <citation type="submission" date="2020-04" db="EMBL/GenBank/DDBJ databases">
        <title>Usitatibacter rugosus gen. nov., sp. nov. and Usitatibacter palustris sp. nov., novel members of Usitatibacteraceae fam. nov. within the order Nitrosomonadales isolated from soil.</title>
        <authorList>
            <person name="Huber K.J."/>
            <person name="Neumann-Schaal M."/>
            <person name="Geppert A."/>
            <person name="Luckner M."/>
            <person name="Wanner G."/>
            <person name="Overmann J."/>
        </authorList>
    </citation>
    <scope>NUCLEOTIDE SEQUENCE [LARGE SCALE GENOMIC DNA]</scope>
    <source>
        <strain evidence="2 3">Swamp67</strain>
    </source>
</reference>
<feature type="signal peptide" evidence="1">
    <location>
        <begin position="1"/>
        <end position="19"/>
    </location>
</feature>
<dbReference type="PROSITE" id="PS51257">
    <property type="entry name" value="PROKAR_LIPOPROTEIN"/>
    <property type="match status" value="1"/>
</dbReference>
<gene>
    <name evidence="2" type="ORF">DSM104440_00981</name>
</gene>
<name>A0A6M4H5G3_9PROT</name>
<protein>
    <recommendedName>
        <fullName evidence="4">Lipoprotein</fullName>
    </recommendedName>
</protein>
<keyword evidence="3" id="KW-1185">Reference proteome</keyword>
<evidence type="ECO:0000313" key="3">
    <source>
        <dbReference type="Proteomes" id="UP000503096"/>
    </source>
</evidence>
<dbReference type="EMBL" id="CP053073">
    <property type="protein sequence ID" value="QJR14188.1"/>
    <property type="molecule type" value="Genomic_DNA"/>
</dbReference>
<evidence type="ECO:0000313" key="2">
    <source>
        <dbReference type="EMBL" id="QJR14188.1"/>
    </source>
</evidence>
<accession>A0A6M4H5G3</accession>
<dbReference type="RefSeq" id="WP_171160972.1">
    <property type="nucleotide sequence ID" value="NZ_CP053073.1"/>
</dbReference>
<dbReference type="Proteomes" id="UP000503096">
    <property type="component" value="Chromosome"/>
</dbReference>
<keyword evidence="1" id="KW-0732">Signal</keyword>
<evidence type="ECO:0000256" key="1">
    <source>
        <dbReference type="SAM" id="SignalP"/>
    </source>
</evidence>
<dbReference type="InParanoid" id="A0A6M4H5G3"/>
<feature type="chain" id="PRO_5026683620" description="Lipoprotein" evidence="1">
    <location>
        <begin position="20"/>
        <end position="191"/>
    </location>
</feature>